<dbReference type="InterPro" id="IPR016473">
    <property type="entry name" value="dCMP_deaminase"/>
</dbReference>
<evidence type="ECO:0000256" key="3">
    <source>
        <dbReference type="PIRSR" id="PIRSR006019-2"/>
    </source>
</evidence>
<proteinExistence type="predicted"/>
<keyword evidence="3" id="KW-0479">Metal-binding</keyword>
<feature type="active site" description="Proton donor" evidence="2">
    <location>
        <position position="85"/>
    </location>
</feature>
<dbReference type="EMBL" id="KR063281">
    <property type="protein sequence ID" value="AKJ72608.1"/>
    <property type="molecule type" value="Genomic_DNA"/>
</dbReference>
<dbReference type="InterPro" id="IPR002125">
    <property type="entry name" value="CMP_dCMP_dom"/>
</dbReference>
<sequence>MTEADRPSWDQVWMQMAITIAARSKCERAQIGCVIVASDQTVISSSYNGPAPSFPASGPCSNWCERARTGETDDTYSNCPACHSEANAIARADWSRTVGATAFVSGSVCINCAKLLAAAQIVRVVHIVNDGDSHRNPETVEQFLMSCGIEVNRIDSTTVQE</sequence>
<dbReference type="InterPro" id="IPR015517">
    <property type="entry name" value="dCMP_deaminase-rel"/>
</dbReference>
<dbReference type="Gene3D" id="3.40.140.10">
    <property type="entry name" value="Cytidine Deaminase, domain 2"/>
    <property type="match status" value="1"/>
</dbReference>
<comment type="cofactor">
    <cofactor evidence="3">
        <name>Zn(2+)</name>
        <dbReference type="ChEBI" id="CHEBI:29105"/>
    </cofactor>
</comment>
<dbReference type="SUPFAM" id="SSF53927">
    <property type="entry name" value="Cytidine deaminase-like"/>
    <property type="match status" value="1"/>
</dbReference>
<dbReference type="PROSITE" id="PS51747">
    <property type="entry name" value="CYT_DCMP_DEAMINASES_2"/>
    <property type="match status" value="1"/>
</dbReference>
<evidence type="ECO:0000259" key="4">
    <source>
        <dbReference type="PROSITE" id="PS51747"/>
    </source>
</evidence>
<feature type="binding site" evidence="3">
    <location>
        <position position="112"/>
    </location>
    <ligand>
        <name>Zn(2+)</name>
        <dbReference type="ChEBI" id="CHEBI:29105"/>
        <note>catalytic</note>
    </ligand>
</feature>
<reference evidence="5 6" key="1">
    <citation type="journal article" date="2015" name="PLoS ONE">
        <title>Lysis to Kill: Evaluation of the Lytic Abilities, and Genomics of Nine Bacteriophages Infective for Gordonia spp. and Their Potential Use in Activated Sludge Foam Biocontrol.</title>
        <authorList>
            <person name="Dyson Z.A."/>
            <person name="Tucci J."/>
            <person name="Seviour R.J."/>
            <person name="Petrovski S."/>
        </authorList>
    </citation>
    <scope>NUCLEOTIDE SEQUENCE [LARGE SCALE GENOMIC DNA]</scope>
</reference>
<feature type="binding site" evidence="3">
    <location>
        <position position="109"/>
    </location>
    <ligand>
        <name>Zn(2+)</name>
        <dbReference type="ChEBI" id="CHEBI:29105"/>
        <note>catalytic</note>
    </ligand>
</feature>
<evidence type="ECO:0000256" key="2">
    <source>
        <dbReference type="PIRSR" id="PIRSR006019-1"/>
    </source>
</evidence>
<protein>
    <recommendedName>
        <fullName evidence="4">CMP/dCMP-type deaminase domain-containing protein</fullName>
    </recommendedName>
</protein>
<dbReference type="Pfam" id="PF00383">
    <property type="entry name" value="dCMP_cyt_deam_1"/>
    <property type="match status" value="1"/>
</dbReference>
<keyword evidence="1" id="KW-0378">Hydrolase</keyword>
<evidence type="ECO:0000313" key="5">
    <source>
        <dbReference type="EMBL" id="AKJ72608.1"/>
    </source>
</evidence>
<accession>A0A0K0N781</accession>
<dbReference type="PANTHER" id="PTHR11086">
    <property type="entry name" value="DEOXYCYTIDYLATE DEAMINASE-RELATED"/>
    <property type="match status" value="1"/>
</dbReference>
<evidence type="ECO:0000313" key="6">
    <source>
        <dbReference type="Proteomes" id="UP000221359"/>
    </source>
</evidence>
<feature type="binding site" evidence="3">
    <location>
        <position position="83"/>
    </location>
    <ligand>
        <name>Zn(2+)</name>
        <dbReference type="ChEBI" id="CHEBI:29105"/>
        <note>catalytic</note>
    </ligand>
</feature>
<dbReference type="InterPro" id="IPR016193">
    <property type="entry name" value="Cytidine_deaminase-like"/>
</dbReference>
<dbReference type="PIRSF" id="PIRSF006019">
    <property type="entry name" value="dCMP_deaminase"/>
    <property type="match status" value="1"/>
</dbReference>
<organism evidence="5 6">
    <name type="scientific">Gordonia phage GMA2</name>
    <dbReference type="NCBI Taxonomy" id="1647283"/>
    <lineage>
        <taxon>Viruses</taxon>
        <taxon>Duplodnaviria</taxon>
        <taxon>Heunggongvirae</taxon>
        <taxon>Uroviricota</taxon>
        <taxon>Caudoviricetes</taxon>
        <taxon>Gimaduovirus</taxon>
        <taxon>Gimaduovirus GMA2</taxon>
    </lineage>
</organism>
<dbReference type="PANTHER" id="PTHR11086:SF18">
    <property type="entry name" value="DEOXYCYTIDYLATE DEAMINASE"/>
    <property type="match status" value="1"/>
</dbReference>
<evidence type="ECO:0000256" key="1">
    <source>
        <dbReference type="ARBA" id="ARBA00022801"/>
    </source>
</evidence>
<gene>
    <name evidence="5" type="ORF">GMA2_70</name>
</gene>
<dbReference type="GO" id="GO:0006220">
    <property type="term" value="P:pyrimidine nucleotide metabolic process"/>
    <property type="evidence" value="ECO:0007669"/>
    <property type="project" value="InterPro"/>
</dbReference>
<keyword evidence="3" id="KW-0862">Zinc</keyword>
<name>A0A0K0N781_9CAUD</name>
<feature type="domain" description="CMP/dCMP-type deaminase" evidence="4">
    <location>
        <begin position="8"/>
        <end position="143"/>
    </location>
</feature>
<dbReference type="Proteomes" id="UP000221359">
    <property type="component" value="Segment"/>
</dbReference>
<dbReference type="GO" id="GO:0008270">
    <property type="term" value="F:zinc ion binding"/>
    <property type="evidence" value="ECO:0007669"/>
    <property type="project" value="InterPro"/>
</dbReference>
<dbReference type="GO" id="GO:0004132">
    <property type="term" value="F:dCMP deaminase activity"/>
    <property type="evidence" value="ECO:0007669"/>
    <property type="project" value="InterPro"/>
</dbReference>
<keyword evidence="6" id="KW-1185">Reference proteome</keyword>